<protein>
    <recommendedName>
        <fullName evidence="7">Phototropic-responsive NPH3 family protein</fullName>
    </recommendedName>
</protein>
<dbReference type="Pfam" id="PF03000">
    <property type="entry name" value="NPH3"/>
    <property type="match status" value="1"/>
</dbReference>
<evidence type="ECO:0000259" key="3">
    <source>
        <dbReference type="PROSITE" id="PS50097"/>
    </source>
</evidence>
<feature type="domain" description="NPH3" evidence="4">
    <location>
        <begin position="187"/>
        <end position="453"/>
    </location>
</feature>
<sequence>MSTHSSCSKRHHRLSNIAMERTCQWIFSQEIPPDVTIVVGDTCFSLHKFPLVSKSGYMRRLVAEANDSDLTTIRLPDNLPGGAEAFEQAAKFCYGINFEINSANVAGLCCAAHCLEMTEEYAVANLVSRTENYLQQVALKNFSAALKVLHSCENLLPAAEDLNIVSRCIEAVASNASTEFNFSVLQCWWAEELTVLKIDFYQRVLVAMKAKGLSYQALGSSLALYAEKSLQGIVCKVQGIVNKKWDEQRILLETIAGLLPAEKNTVSVTFLCGLLRSAIYLNTTEARRMDLEKKIALQLDHATVDDLLIIPGTSADCIYGVDTLHRIAVGFLEVDKQSGLSEACYCSPSVIKVCRVLDNYLAEIANEPNLGIEKFVALLTVMPRQARDVEDSLYRAIDIYLKAHPCLDELQREKICSIMDCHRLSYEARMHAAQNNRLPVHTVVHVLYYDQLRLRSTNIAETKQKIPKTAPEVAAAAFSSPRDINSAILFKENEELKQELTRMKMYVKNIQKDPQPKKTSFLSSVSKKLGKLNPFIRNGSKDTSNLIDHDEAASTLPPRRRRFSIS</sequence>
<dbReference type="EMBL" id="JAHRHJ020000005">
    <property type="protein sequence ID" value="KAH9314336.1"/>
    <property type="molecule type" value="Genomic_DNA"/>
</dbReference>
<accession>A0AA38G1I2</accession>
<proteinExistence type="predicted"/>
<dbReference type="AlphaFoldDB" id="A0AA38G1I2"/>
<evidence type="ECO:0000313" key="5">
    <source>
        <dbReference type="EMBL" id="KAH9314336.1"/>
    </source>
</evidence>
<reference evidence="5 6" key="1">
    <citation type="journal article" date="2021" name="Nat. Plants">
        <title>The Taxus genome provides insights into paclitaxel biosynthesis.</title>
        <authorList>
            <person name="Xiong X."/>
            <person name="Gou J."/>
            <person name="Liao Q."/>
            <person name="Li Y."/>
            <person name="Zhou Q."/>
            <person name="Bi G."/>
            <person name="Li C."/>
            <person name="Du R."/>
            <person name="Wang X."/>
            <person name="Sun T."/>
            <person name="Guo L."/>
            <person name="Liang H."/>
            <person name="Lu P."/>
            <person name="Wu Y."/>
            <person name="Zhang Z."/>
            <person name="Ro D.K."/>
            <person name="Shang Y."/>
            <person name="Huang S."/>
            <person name="Yan J."/>
        </authorList>
    </citation>
    <scope>NUCLEOTIDE SEQUENCE [LARGE SCALE GENOMIC DNA]</scope>
    <source>
        <strain evidence="5">Ta-2019</strain>
    </source>
</reference>
<dbReference type="InterPro" id="IPR011333">
    <property type="entry name" value="SKP1/BTB/POZ_sf"/>
</dbReference>
<evidence type="ECO:0000259" key="4">
    <source>
        <dbReference type="PROSITE" id="PS51649"/>
    </source>
</evidence>
<evidence type="ECO:0000313" key="6">
    <source>
        <dbReference type="Proteomes" id="UP000824469"/>
    </source>
</evidence>
<evidence type="ECO:0008006" key="7">
    <source>
        <dbReference type="Google" id="ProtNLM"/>
    </source>
</evidence>
<dbReference type="PANTHER" id="PTHR32370">
    <property type="entry name" value="OS12G0117600 PROTEIN"/>
    <property type="match status" value="1"/>
</dbReference>
<evidence type="ECO:0000256" key="2">
    <source>
        <dbReference type="ARBA" id="ARBA00022786"/>
    </source>
</evidence>
<dbReference type="PROSITE" id="PS51649">
    <property type="entry name" value="NPH3"/>
    <property type="match status" value="1"/>
</dbReference>
<feature type="domain" description="BTB" evidence="3">
    <location>
        <begin position="33"/>
        <end position="102"/>
    </location>
</feature>
<dbReference type="InterPro" id="IPR000210">
    <property type="entry name" value="BTB/POZ_dom"/>
</dbReference>
<comment type="caution">
    <text evidence="5">The sequence shown here is derived from an EMBL/GenBank/DDBJ whole genome shotgun (WGS) entry which is preliminary data.</text>
</comment>
<dbReference type="InterPro" id="IPR043454">
    <property type="entry name" value="NPH3/RPT2-like"/>
</dbReference>
<dbReference type="SMART" id="SM00225">
    <property type="entry name" value="BTB"/>
    <property type="match status" value="1"/>
</dbReference>
<name>A0AA38G1I2_TAXCH</name>
<dbReference type="Pfam" id="PF00651">
    <property type="entry name" value="BTB"/>
    <property type="match status" value="1"/>
</dbReference>
<organism evidence="5 6">
    <name type="scientific">Taxus chinensis</name>
    <name type="common">Chinese yew</name>
    <name type="synonym">Taxus wallichiana var. chinensis</name>
    <dbReference type="NCBI Taxonomy" id="29808"/>
    <lineage>
        <taxon>Eukaryota</taxon>
        <taxon>Viridiplantae</taxon>
        <taxon>Streptophyta</taxon>
        <taxon>Embryophyta</taxon>
        <taxon>Tracheophyta</taxon>
        <taxon>Spermatophyta</taxon>
        <taxon>Pinopsida</taxon>
        <taxon>Pinidae</taxon>
        <taxon>Conifers II</taxon>
        <taxon>Cupressales</taxon>
        <taxon>Taxaceae</taxon>
        <taxon>Taxus</taxon>
    </lineage>
</organism>
<keyword evidence="6" id="KW-1185">Reference proteome</keyword>
<dbReference type="OMA" id="NIAMERT"/>
<dbReference type="InterPro" id="IPR027356">
    <property type="entry name" value="NPH3_dom"/>
</dbReference>
<dbReference type="SUPFAM" id="SSF54695">
    <property type="entry name" value="POZ domain"/>
    <property type="match status" value="1"/>
</dbReference>
<dbReference type="Gene3D" id="3.30.710.10">
    <property type="entry name" value="Potassium Channel Kv1.1, Chain A"/>
    <property type="match status" value="1"/>
</dbReference>
<dbReference type="PROSITE" id="PS50097">
    <property type="entry name" value="BTB"/>
    <property type="match status" value="1"/>
</dbReference>
<gene>
    <name evidence="5" type="ORF">KI387_022963</name>
</gene>
<dbReference type="Proteomes" id="UP000824469">
    <property type="component" value="Unassembled WGS sequence"/>
</dbReference>
<evidence type="ECO:0000256" key="1">
    <source>
        <dbReference type="ARBA" id="ARBA00004906"/>
    </source>
</evidence>
<comment type="pathway">
    <text evidence="1">Protein modification; protein ubiquitination.</text>
</comment>
<keyword evidence="2" id="KW-0833">Ubl conjugation pathway</keyword>